<name>A0A9P6CSM7_9AGAR</name>
<dbReference type="PROSITE" id="PS00028">
    <property type="entry name" value="ZINC_FINGER_C2H2_1"/>
    <property type="match status" value="1"/>
</dbReference>
<keyword evidence="1" id="KW-0479">Metal-binding</keyword>
<feature type="domain" description="C2H2-type" evidence="3">
    <location>
        <begin position="221"/>
        <end position="250"/>
    </location>
</feature>
<evidence type="ECO:0000256" key="2">
    <source>
        <dbReference type="SAM" id="MobiDB-lite"/>
    </source>
</evidence>
<keyword evidence="5" id="KW-1185">Reference proteome</keyword>
<dbReference type="PROSITE" id="PS50157">
    <property type="entry name" value="ZINC_FINGER_C2H2_2"/>
    <property type="match status" value="1"/>
</dbReference>
<evidence type="ECO:0000313" key="5">
    <source>
        <dbReference type="Proteomes" id="UP000807469"/>
    </source>
</evidence>
<protein>
    <recommendedName>
        <fullName evidence="3">C2H2-type domain-containing protein</fullName>
    </recommendedName>
</protein>
<evidence type="ECO:0000259" key="3">
    <source>
        <dbReference type="PROSITE" id="PS50157"/>
    </source>
</evidence>
<gene>
    <name evidence="4" type="ORF">BDN70DRAFT_108566</name>
</gene>
<accession>A0A9P6CSM7</accession>
<dbReference type="GO" id="GO:0008270">
    <property type="term" value="F:zinc ion binding"/>
    <property type="evidence" value="ECO:0007669"/>
    <property type="project" value="UniProtKB-KW"/>
</dbReference>
<evidence type="ECO:0000313" key="4">
    <source>
        <dbReference type="EMBL" id="KAF9477487.1"/>
    </source>
</evidence>
<organism evidence="4 5">
    <name type="scientific">Pholiota conissans</name>
    <dbReference type="NCBI Taxonomy" id="109636"/>
    <lineage>
        <taxon>Eukaryota</taxon>
        <taxon>Fungi</taxon>
        <taxon>Dikarya</taxon>
        <taxon>Basidiomycota</taxon>
        <taxon>Agaricomycotina</taxon>
        <taxon>Agaricomycetes</taxon>
        <taxon>Agaricomycetidae</taxon>
        <taxon>Agaricales</taxon>
        <taxon>Agaricineae</taxon>
        <taxon>Strophariaceae</taxon>
        <taxon>Pholiota</taxon>
    </lineage>
</organism>
<dbReference type="InterPro" id="IPR013087">
    <property type="entry name" value="Znf_C2H2_type"/>
</dbReference>
<dbReference type="EMBL" id="MU155259">
    <property type="protein sequence ID" value="KAF9477487.1"/>
    <property type="molecule type" value="Genomic_DNA"/>
</dbReference>
<dbReference type="AlphaFoldDB" id="A0A9P6CSM7"/>
<feature type="region of interest" description="Disordered" evidence="2">
    <location>
        <begin position="114"/>
        <end position="133"/>
    </location>
</feature>
<keyword evidence="1" id="KW-0863">Zinc-finger</keyword>
<evidence type="ECO:0000256" key="1">
    <source>
        <dbReference type="PROSITE-ProRule" id="PRU00042"/>
    </source>
</evidence>
<proteinExistence type="predicted"/>
<dbReference type="OrthoDB" id="3107652at2759"/>
<keyword evidence="1" id="KW-0862">Zinc</keyword>
<reference evidence="4" key="1">
    <citation type="submission" date="2020-11" db="EMBL/GenBank/DDBJ databases">
        <authorList>
            <consortium name="DOE Joint Genome Institute"/>
            <person name="Ahrendt S."/>
            <person name="Riley R."/>
            <person name="Andreopoulos W."/>
            <person name="Labutti K."/>
            <person name="Pangilinan J."/>
            <person name="Ruiz-Duenas F.J."/>
            <person name="Barrasa J.M."/>
            <person name="Sanchez-Garcia M."/>
            <person name="Camarero S."/>
            <person name="Miyauchi S."/>
            <person name="Serrano A."/>
            <person name="Linde D."/>
            <person name="Babiker R."/>
            <person name="Drula E."/>
            <person name="Ayuso-Fernandez I."/>
            <person name="Pacheco R."/>
            <person name="Padilla G."/>
            <person name="Ferreira P."/>
            <person name="Barriuso J."/>
            <person name="Kellner H."/>
            <person name="Castanera R."/>
            <person name="Alfaro M."/>
            <person name="Ramirez L."/>
            <person name="Pisabarro A.G."/>
            <person name="Kuo A."/>
            <person name="Tritt A."/>
            <person name="Lipzen A."/>
            <person name="He G."/>
            <person name="Yan M."/>
            <person name="Ng V."/>
            <person name="Cullen D."/>
            <person name="Martin F."/>
            <person name="Rosso M.-N."/>
            <person name="Henrissat B."/>
            <person name="Hibbett D."/>
            <person name="Martinez A.T."/>
            <person name="Grigoriev I.V."/>
        </authorList>
    </citation>
    <scope>NUCLEOTIDE SEQUENCE</scope>
    <source>
        <strain evidence="4">CIRM-BRFM 674</strain>
    </source>
</reference>
<comment type="caution">
    <text evidence="4">The sequence shown here is derived from an EMBL/GenBank/DDBJ whole genome shotgun (WGS) entry which is preliminary data.</text>
</comment>
<dbReference type="Proteomes" id="UP000807469">
    <property type="component" value="Unassembled WGS sequence"/>
</dbReference>
<sequence>MTFHRNRPDPTDPTFPDDDVIAAGNPYCLPEDWPFVSLIADAEATLYWNGTPSIRRVQCISLVAGPFEFPAEHSSGYNLEAPSLASGSTTQWTGINLNSLPGSAGEGHVQLQTQAQGGDTSLASTSANTSHVPDPWTQLQRTFLKFLVKNRHILQSLPDSTPCSIAQVKQAFEQNMHQNSLVFHSADLDKIIQQFKPQISTTAIRRECDLKKKDATSTGKFVCPFRFCDGHFTRGAGLQNHLGAHFKLKPCRCSRCRKYYSDTAFDRHVHGCKA</sequence>